<comment type="caution">
    <text evidence="3">The sequence shown here is derived from an EMBL/GenBank/DDBJ whole genome shotgun (WGS) entry which is preliminary data.</text>
</comment>
<gene>
    <name evidence="3" type="ORF">N1027_13460</name>
</gene>
<accession>A0ABT2GSE0</accession>
<dbReference type="PROSITE" id="PS51708">
    <property type="entry name" value="CHAD"/>
    <property type="match status" value="1"/>
</dbReference>
<dbReference type="InterPro" id="IPR007899">
    <property type="entry name" value="CHAD_dom"/>
</dbReference>
<sequence>MSQNESTTHHDSSAPLEQVEIERKYSVGEELPLPELSGVGRAAGTPVESAVVVEPFPLEAVYFDTAEGALARQRIALRRRRGGHDEGWHVKLPAVEGRTELQWPLGDDDDTVPPEVLAPVRVHVRDHPLSPLAQLSTTRRVTNLLDASGDLVVEIADDTVSATDAREGTVRLWREWEVELGPAAPATPEGRVALLDEIEARLLAVGAAVSPSVSKLAQAVGRTGLGSPTTAPSAKAVAKGSASAAAARVLDGVAELVARVVALDPAVRADRPDSVHQLRTTVRRLRNVLTTHRHLFDPIALDEVRDALSRFGAVLGETRDLEVRAEWAEFSLDELESDRGIDDPDARRRLVDATRAEHDEAHARLVSSMTAPVYYRLLDALDEFAGGSSIAPDAPRQPKKEARRTLRKVGKRALARSVKEREARRVLGPDIVAAAGALGALHDSRKAARRLRHAAEFATSGAGAVLGDHAEAVGDAAEELQDALGWHRDASLFAEYVLLTARRAEAAGEGSFTYGVLYQRSLDQARRALSMAEDARRTLKSTL</sequence>
<dbReference type="SUPFAM" id="SSF55154">
    <property type="entry name" value="CYTH-like phosphatases"/>
    <property type="match status" value="1"/>
</dbReference>
<dbReference type="Gene3D" id="1.40.20.10">
    <property type="entry name" value="CHAD domain"/>
    <property type="match status" value="1"/>
</dbReference>
<dbReference type="Pfam" id="PF01928">
    <property type="entry name" value="CYTH"/>
    <property type="match status" value="1"/>
</dbReference>
<evidence type="ECO:0000256" key="1">
    <source>
        <dbReference type="SAM" id="MobiDB-lite"/>
    </source>
</evidence>
<dbReference type="SMART" id="SM01118">
    <property type="entry name" value="CYTH"/>
    <property type="match status" value="1"/>
</dbReference>
<organism evidence="3 4">
    <name type="scientific">Herbiconiux aconitum</name>
    <dbReference type="NCBI Taxonomy" id="2970913"/>
    <lineage>
        <taxon>Bacteria</taxon>
        <taxon>Bacillati</taxon>
        <taxon>Actinomycetota</taxon>
        <taxon>Actinomycetes</taxon>
        <taxon>Micrococcales</taxon>
        <taxon>Microbacteriaceae</taxon>
        <taxon>Herbiconiux</taxon>
    </lineage>
</organism>
<evidence type="ECO:0000313" key="3">
    <source>
        <dbReference type="EMBL" id="MCS5719142.1"/>
    </source>
</evidence>
<dbReference type="EMBL" id="JANLCM010000002">
    <property type="protein sequence ID" value="MCS5719142.1"/>
    <property type="molecule type" value="Genomic_DNA"/>
</dbReference>
<dbReference type="RefSeq" id="WP_259508647.1">
    <property type="nucleotide sequence ID" value="NZ_JANLCM010000002.1"/>
</dbReference>
<dbReference type="InterPro" id="IPR038186">
    <property type="entry name" value="CHAD_dom_sf"/>
</dbReference>
<dbReference type="InterPro" id="IPR033469">
    <property type="entry name" value="CYTH-like_dom_sf"/>
</dbReference>
<dbReference type="InterPro" id="IPR023577">
    <property type="entry name" value="CYTH_domain"/>
</dbReference>
<dbReference type="Proteomes" id="UP001165584">
    <property type="component" value="Unassembled WGS sequence"/>
</dbReference>
<reference evidence="3" key="1">
    <citation type="submission" date="2022-08" db="EMBL/GenBank/DDBJ databases">
        <authorList>
            <person name="Deng Y."/>
            <person name="Han X.-F."/>
            <person name="Zhang Y.-Q."/>
        </authorList>
    </citation>
    <scope>NUCLEOTIDE SEQUENCE</scope>
    <source>
        <strain evidence="3">CPCC 205763</strain>
    </source>
</reference>
<protein>
    <submittedName>
        <fullName evidence="3">CYTH and CHAD domain-containing protein</fullName>
    </submittedName>
</protein>
<name>A0ABT2GSE0_9MICO</name>
<dbReference type="Pfam" id="PF05235">
    <property type="entry name" value="CHAD"/>
    <property type="match status" value="1"/>
</dbReference>
<dbReference type="CDD" id="cd07374">
    <property type="entry name" value="CYTH-like_Pase"/>
    <property type="match status" value="1"/>
</dbReference>
<evidence type="ECO:0000313" key="4">
    <source>
        <dbReference type="Proteomes" id="UP001165584"/>
    </source>
</evidence>
<feature type="region of interest" description="Disordered" evidence="1">
    <location>
        <begin position="1"/>
        <end position="23"/>
    </location>
</feature>
<dbReference type="PANTHER" id="PTHR39339">
    <property type="entry name" value="SLR1444 PROTEIN"/>
    <property type="match status" value="1"/>
</dbReference>
<feature type="domain" description="CHAD" evidence="2">
    <location>
        <begin position="239"/>
        <end position="541"/>
    </location>
</feature>
<dbReference type="Gene3D" id="2.40.320.10">
    <property type="entry name" value="Hypothetical Protein Pfu-838710-001"/>
    <property type="match status" value="1"/>
</dbReference>
<dbReference type="SMART" id="SM00880">
    <property type="entry name" value="CHAD"/>
    <property type="match status" value="1"/>
</dbReference>
<dbReference type="PANTHER" id="PTHR39339:SF1">
    <property type="entry name" value="CHAD DOMAIN-CONTAINING PROTEIN"/>
    <property type="match status" value="1"/>
</dbReference>
<keyword evidence="4" id="KW-1185">Reference proteome</keyword>
<evidence type="ECO:0000259" key="2">
    <source>
        <dbReference type="PROSITE" id="PS51708"/>
    </source>
</evidence>
<proteinExistence type="predicted"/>